<accession>K2J0K3</accession>
<dbReference type="PANTHER" id="PTHR13504:SF38">
    <property type="entry name" value="FIDO DOMAIN-CONTAINING PROTEIN"/>
    <property type="match status" value="1"/>
</dbReference>
<protein>
    <recommendedName>
        <fullName evidence="4">Fido domain-containing protein</fullName>
    </recommendedName>
</protein>
<keyword evidence="2" id="KW-0547">Nucleotide-binding</keyword>
<keyword evidence="3" id="KW-1133">Transmembrane helix</keyword>
<proteinExistence type="predicted"/>
<dbReference type="Gene3D" id="1.10.3290.10">
    <property type="entry name" value="Fido-like domain"/>
    <property type="match status" value="1"/>
</dbReference>
<keyword evidence="3" id="KW-0472">Membrane</keyword>
<dbReference type="RefSeq" id="WP_009573692.1">
    <property type="nucleotide sequence ID" value="NZ_AMRK01000014.1"/>
</dbReference>
<name>K2J0K3_9RHOB</name>
<dbReference type="eggNOG" id="COG3177">
    <property type="taxonomic scope" value="Bacteria"/>
</dbReference>
<dbReference type="SUPFAM" id="SSF140931">
    <property type="entry name" value="Fic-like"/>
    <property type="match status" value="1"/>
</dbReference>
<dbReference type="InterPro" id="IPR003812">
    <property type="entry name" value="Fido"/>
</dbReference>
<feature type="active site" evidence="1">
    <location>
        <position position="24"/>
    </location>
</feature>
<reference evidence="5 6" key="1">
    <citation type="submission" date="2012-09" db="EMBL/GenBank/DDBJ databases">
        <title>Celeribacter baekdonensis B30 Genome Sequencing.</title>
        <authorList>
            <person name="Wang W."/>
        </authorList>
    </citation>
    <scope>NUCLEOTIDE SEQUENCE [LARGE SCALE GENOMIC DNA]</scope>
    <source>
        <strain evidence="5 6">B30</strain>
    </source>
</reference>
<dbReference type="Proteomes" id="UP000006762">
    <property type="component" value="Unassembled WGS sequence"/>
</dbReference>
<keyword evidence="6" id="KW-1185">Reference proteome</keyword>
<dbReference type="PANTHER" id="PTHR13504">
    <property type="entry name" value="FIDO DOMAIN-CONTAINING PROTEIN DDB_G0283145"/>
    <property type="match status" value="1"/>
</dbReference>
<feature type="transmembrane region" description="Helical" evidence="3">
    <location>
        <begin position="9"/>
        <end position="27"/>
    </location>
</feature>
<evidence type="ECO:0000256" key="2">
    <source>
        <dbReference type="PIRSR" id="PIRSR640198-2"/>
    </source>
</evidence>
<dbReference type="OrthoDB" id="9813719at2"/>
<dbReference type="Pfam" id="PF02661">
    <property type="entry name" value="Fic"/>
    <property type="match status" value="1"/>
</dbReference>
<feature type="domain" description="Fido" evidence="4">
    <location>
        <begin position="1"/>
        <end position="82"/>
    </location>
</feature>
<evidence type="ECO:0000256" key="1">
    <source>
        <dbReference type="PIRSR" id="PIRSR640198-1"/>
    </source>
</evidence>
<dbReference type="InterPro" id="IPR036597">
    <property type="entry name" value="Fido-like_dom_sf"/>
</dbReference>
<dbReference type="InterPro" id="IPR040198">
    <property type="entry name" value="Fido_containing"/>
</dbReference>
<keyword evidence="2" id="KW-0067">ATP-binding</keyword>
<dbReference type="GO" id="GO:0005524">
    <property type="term" value="F:ATP binding"/>
    <property type="evidence" value="ECO:0007669"/>
    <property type="project" value="UniProtKB-KW"/>
</dbReference>
<dbReference type="STRING" id="1208323.B30_18362"/>
<evidence type="ECO:0000256" key="3">
    <source>
        <dbReference type="SAM" id="Phobius"/>
    </source>
</evidence>
<dbReference type="AlphaFoldDB" id="K2J0K3"/>
<comment type="caution">
    <text evidence="5">The sequence shown here is derived from an EMBL/GenBank/DDBJ whole genome shotgun (WGS) entry which is preliminary data.</text>
</comment>
<dbReference type="EMBL" id="AMRK01000014">
    <property type="protein sequence ID" value="EKE68337.1"/>
    <property type="molecule type" value="Genomic_DNA"/>
</dbReference>
<dbReference type="PROSITE" id="PS51459">
    <property type="entry name" value="FIDO"/>
    <property type="match status" value="1"/>
</dbReference>
<organism evidence="5 6">
    <name type="scientific">Celeribacter baekdonensis B30</name>
    <dbReference type="NCBI Taxonomy" id="1208323"/>
    <lineage>
        <taxon>Bacteria</taxon>
        <taxon>Pseudomonadati</taxon>
        <taxon>Pseudomonadota</taxon>
        <taxon>Alphaproteobacteria</taxon>
        <taxon>Rhodobacterales</taxon>
        <taxon>Roseobacteraceae</taxon>
        <taxon>Celeribacter</taxon>
    </lineage>
</organism>
<evidence type="ECO:0000313" key="6">
    <source>
        <dbReference type="Proteomes" id="UP000006762"/>
    </source>
</evidence>
<gene>
    <name evidence="5" type="ORF">B30_18362</name>
</gene>
<evidence type="ECO:0000313" key="5">
    <source>
        <dbReference type="EMBL" id="EKE68337.1"/>
    </source>
</evidence>
<feature type="binding site" evidence="2">
    <location>
        <begin position="28"/>
        <end position="35"/>
    </location>
    <ligand>
        <name>ATP</name>
        <dbReference type="ChEBI" id="CHEBI:30616"/>
    </ligand>
</feature>
<keyword evidence="3" id="KW-0812">Transmembrane</keyword>
<sequence>MTRCLDHTTAVRVVLGHFIFVFIHPFIDGNGRIARFLMNVMMIAAGQPWTGVRFEQRKAYMAVLETASVTGGIRPFDSLLAETRATQ</sequence>
<evidence type="ECO:0000259" key="4">
    <source>
        <dbReference type="PROSITE" id="PS51459"/>
    </source>
</evidence>